<dbReference type="InterPro" id="IPR017896">
    <property type="entry name" value="4Fe4S_Fe-S-bd"/>
</dbReference>
<name>A0ABX8H471_9BACT</name>
<feature type="domain" description="FMN-binding" evidence="2">
    <location>
        <begin position="113"/>
        <end position="194"/>
    </location>
</feature>
<protein>
    <submittedName>
        <fullName evidence="3">4Fe-4S binding protein</fullName>
    </submittedName>
</protein>
<feature type="transmembrane region" description="Helical" evidence="1">
    <location>
        <begin position="209"/>
        <end position="227"/>
    </location>
</feature>
<evidence type="ECO:0000259" key="2">
    <source>
        <dbReference type="SMART" id="SM00900"/>
    </source>
</evidence>
<accession>A0ABX8H471</accession>
<dbReference type="SMART" id="SM00900">
    <property type="entry name" value="FMN_bind"/>
    <property type="match status" value="1"/>
</dbReference>
<reference evidence="3 4" key="1">
    <citation type="submission" date="2021-05" db="EMBL/GenBank/DDBJ databases">
        <title>Comparative genomic studies on the polysaccharide-degrading batcterial strains of the Flammeovirga genus.</title>
        <authorList>
            <person name="Zewei F."/>
            <person name="Zheng Z."/>
            <person name="Yu L."/>
            <person name="Ruyue G."/>
            <person name="Yanhong M."/>
            <person name="Yuanyuan C."/>
            <person name="Jingyan G."/>
            <person name="Wenjun H."/>
        </authorList>
    </citation>
    <scope>NUCLEOTIDE SEQUENCE [LARGE SCALE GENOMIC DNA]</scope>
    <source>
        <strain evidence="3 4">YS10</strain>
    </source>
</reference>
<gene>
    <name evidence="3" type="ORF">KM029_21375</name>
</gene>
<proteinExistence type="predicted"/>
<feature type="transmembrane region" description="Helical" evidence="1">
    <location>
        <begin position="30"/>
        <end position="49"/>
    </location>
</feature>
<dbReference type="RefSeq" id="WP_144075844.1">
    <property type="nucleotide sequence ID" value="NZ_CP076129.1"/>
</dbReference>
<keyword evidence="1" id="KW-0812">Transmembrane</keyword>
<feature type="transmembrane region" description="Helical" evidence="1">
    <location>
        <begin position="269"/>
        <end position="288"/>
    </location>
</feature>
<keyword evidence="1" id="KW-1133">Transmembrane helix</keyword>
<evidence type="ECO:0000256" key="1">
    <source>
        <dbReference type="SAM" id="Phobius"/>
    </source>
</evidence>
<feature type="transmembrane region" description="Helical" evidence="1">
    <location>
        <begin position="324"/>
        <end position="346"/>
    </location>
</feature>
<dbReference type="Pfam" id="PF12801">
    <property type="entry name" value="Fer4_5"/>
    <property type="match status" value="2"/>
</dbReference>
<keyword evidence="1" id="KW-0472">Membrane</keyword>
<feature type="transmembrane region" description="Helical" evidence="1">
    <location>
        <begin position="239"/>
        <end position="263"/>
    </location>
</feature>
<dbReference type="InterPro" id="IPR007329">
    <property type="entry name" value="FMN-bd"/>
</dbReference>
<keyword evidence="4" id="KW-1185">Reference proteome</keyword>
<sequence>MKAVIKNKKVISKPSNKVTKKNNNLTFYNLYRIMLLTLLVVAIGFSGGWDLSFSKGNKVEKNVIVSQHHFEKIFKQAKFFTKNKNDKYVIYNKHKDIIGYAISTHDYASDVKGFAGEVPILIGFDNDSTIQNMTLLQNNESDEYMEYIIDEKLLDSWNGLKFDRAQLLDVDGITSATETSEAMIKTVHVTLSEITGIPLHQKQLGWKTILQFSLSFFTILFGLLVCFYKPMKGYRTSLLIMVVIVLGFMYQKMLSISLIHGWIINGISIESNIISFLLIALSVILPLTTKKQFYCHYMCPFGAAQELVGKISPFQKRNLKWLKFGNIPIQTVVSIFLIACIIIGYYPELSYVEPFPSFSIKIVSFWMLGFGALFLGLSLFYSKPWCKICPTGFVIDNCKKKTSRDIKDYKII</sequence>
<dbReference type="Proteomes" id="UP000682802">
    <property type="component" value="Chromosome 2"/>
</dbReference>
<organism evidence="3 4">
    <name type="scientific">Flammeovirga kamogawensis</name>
    <dbReference type="NCBI Taxonomy" id="373891"/>
    <lineage>
        <taxon>Bacteria</taxon>
        <taxon>Pseudomonadati</taxon>
        <taxon>Bacteroidota</taxon>
        <taxon>Cytophagia</taxon>
        <taxon>Cytophagales</taxon>
        <taxon>Flammeovirgaceae</taxon>
        <taxon>Flammeovirga</taxon>
    </lineage>
</organism>
<feature type="transmembrane region" description="Helical" evidence="1">
    <location>
        <begin position="358"/>
        <end position="381"/>
    </location>
</feature>
<evidence type="ECO:0000313" key="4">
    <source>
        <dbReference type="Proteomes" id="UP000682802"/>
    </source>
</evidence>
<evidence type="ECO:0000313" key="3">
    <source>
        <dbReference type="EMBL" id="QWG10236.1"/>
    </source>
</evidence>
<dbReference type="EMBL" id="CP076129">
    <property type="protein sequence ID" value="QWG10236.1"/>
    <property type="molecule type" value="Genomic_DNA"/>
</dbReference>
<dbReference type="Pfam" id="PF04205">
    <property type="entry name" value="FMN_bind"/>
    <property type="match status" value="1"/>
</dbReference>